<dbReference type="EMBL" id="CAMXCT010006722">
    <property type="protein sequence ID" value="CAI4018956.1"/>
    <property type="molecule type" value="Genomic_DNA"/>
</dbReference>
<feature type="chain" id="PRO_5043273025" evidence="1">
    <location>
        <begin position="24"/>
        <end position="335"/>
    </location>
</feature>
<protein>
    <submittedName>
        <fullName evidence="4">Urease accessory protein G</fullName>
    </submittedName>
</protein>
<proteinExistence type="predicted"/>
<reference evidence="3" key="2">
    <citation type="submission" date="2024-04" db="EMBL/GenBank/DDBJ databases">
        <authorList>
            <person name="Chen Y."/>
            <person name="Shah S."/>
            <person name="Dougan E. K."/>
            <person name="Thang M."/>
            <person name="Chan C."/>
        </authorList>
    </citation>
    <scope>NUCLEOTIDE SEQUENCE [LARGE SCALE GENOMIC DNA]</scope>
</reference>
<dbReference type="Gene3D" id="3.90.228.10">
    <property type="match status" value="1"/>
</dbReference>
<dbReference type="Proteomes" id="UP001152797">
    <property type="component" value="Unassembled WGS sequence"/>
</dbReference>
<evidence type="ECO:0000313" key="3">
    <source>
        <dbReference type="EMBL" id="CAL1172331.1"/>
    </source>
</evidence>
<dbReference type="AlphaFoldDB" id="A0A9P1GQF3"/>
<reference evidence="2" key="1">
    <citation type="submission" date="2022-10" db="EMBL/GenBank/DDBJ databases">
        <authorList>
            <person name="Chen Y."/>
            <person name="Dougan E. K."/>
            <person name="Chan C."/>
            <person name="Rhodes N."/>
            <person name="Thang M."/>
        </authorList>
    </citation>
    <scope>NUCLEOTIDE SEQUENCE</scope>
</reference>
<evidence type="ECO:0000313" key="4">
    <source>
        <dbReference type="EMBL" id="CAL4806268.1"/>
    </source>
</evidence>
<dbReference type="EMBL" id="CAMXCT020006722">
    <property type="protein sequence ID" value="CAL1172331.1"/>
    <property type="molecule type" value="Genomic_DNA"/>
</dbReference>
<dbReference type="OrthoDB" id="418668at2759"/>
<comment type="caution">
    <text evidence="2">The sequence shown here is derived from an EMBL/GenBank/DDBJ whole genome shotgun (WGS) entry which is preliminary data.</text>
</comment>
<keyword evidence="1" id="KW-0732">Signal</keyword>
<evidence type="ECO:0000256" key="1">
    <source>
        <dbReference type="SAM" id="SignalP"/>
    </source>
</evidence>
<name>A0A9P1GQF3_9DINO</name>
<feature type="signal peptide" evidence="1">
    <location>
        <begin position="1"/>
        <end position="23"/>
    </location>
</feature>
<gene>
    <name evidence="2" type="ORF">C1SCF055_LOCUS43485</name>
</gene>
<dbReference type="EMBL" id="CAMXCT030006722">
    <property type="protein sequence ID" value="CAL4806268.1"/>
    <property type="molecule type" value="Genomic_DNA"/>
</dbReference>
<accession>A0A9P1GQF3</accession>
<dbReference type="SUPFAM" id="SSF56399">
    <property type="entry name" value="ADP-ribosylation"/>
    <property type="match status" value="1"/>
</dbReference>
<sequence length="335" mass="35750">MLTRKKRLCSCIGLFLLTQKSTSIRSSGSVMRPYILVLALVAQTSKGTETLEAALSSNDECTGETCAFNALQTRQRIEHMDPENPSAEDVKAAQLVGPFVTCDPLCHDGTGSSAAVDSDKSLGSSYSGRYIRHYAANCWYGCGKHAGSCPGFCGSGNACCRWRAHHDPPECRGVRKWPVIHWHTCVNTPVQASPSQPQQGTGGNCNTRSMGGGVMTVYHQTGCDIGPLILKEGFHLGKVGWCGGGIYFAMSPEATQTKAIGPDSHKGFMIEAQVSIGQMAHADKECVMNGQHLNAGAVHGVGLDSVLFDPGDGNELIVYCTSQVLSAKAYPWKCS</sequence>
<organism evidence="2">
    <name type="scientific">Cladocopium goreaui</name>
    <dbReference type="NCBI Taxonomy" id="2562237"/>
    <lineage>
        <taxon>Eukaryota</taxon>
        <taxon>Sar</taxon>
        <taxon>Alveolata</taxon>
        <taxon>Dinophyceae</taxon>
        <taxon>Suessiales</taxon>
        <taxon>Symbiodiniaceae</taxon>
        <taxon>Cladocopium</taxon>
    </lineage>
</organism>
<keyword evidence="5" id="KW-1185">Reference proteome</keyword>
<evidence type="ECO:0000313" key="5">
    <source>
        <dbReference type="Proteomes" id="UP001152797"/>
    </source>
</evidence>
<evidence type="ECO:0000313" key="2">
    <source>
        <dbReference type="EMBL" id="CAI4018956.1"/>
    </source>
</evidence>